<dbReference type="Gene3D" id="2.60.15.10">
    <property type="entry name" value="F0F1 ATP synthase delta/epsilon subunit, N-terminal"/>
    <property type="match status" value="1"/>
</dbReference>
<proteinExistence type="inferred from homology"/>
<dbReference type="GO" id="GO:0012505">
    <property type="term" value="C:endomembrane system"/>
    <property type="evidence" value="ECO:0007669"/>
    <property type="project" value="UniProtKB-SubCell"/>
</dbReference>
<dbReference type="AlphaFoldDB" id="A0A1H2RSF4"/>
<evidence type="ECO:0000256" key="3">
    <source>
        <dbReference type="ARBA" id="ARBA00005712"/>
    </source>
</evidence>
<evidence type="ECO:0000313" key="9">
    <source>
        <dbReference type="EMBL" id="SDW22351.1"/>
    </source>
</evidence>
<keyword evidence="10" id="KW-1185">Reference proteome</keyword>
<evidence type="ECO:0000313" key="10">
    <source>
        <dbReference type="Proteomes" id="UP000199595"/>
    </source>
</evidence>
<keyword evidence="7" id="KW-0066">ATP synthesis</keyword>
<comment type="similarity">
    <text evidence="3">Belongs to the ATPase epsilon chain family.</text>
</comment>
<dbReference type="CDD" id="cd12152">
    <property type="entry name" value="F1-ATPase_delta"/>
    <property type="match status" value="1"/>
</dbReference>
<dbReference type="GO" id="GO:0046933">
    <property type="term" value="F:proton-transporting ATP synthase activity, rotational mechanism"/>
    <property type="evidence" value="ECO:0007669"/>
    <property type="project" value="InterPro"/>
</dbReference>
<keyword evidence="7" id="KW-0139">CF(1)</keyword>
<reference evidence="9 10" key="1">
    <citation type="submission" date="2016-10" db="EMBL/GenBank/DDBJ databases">
        <authorList>
            <person name="de Groot N.N."/>
        </authorList>
    </citation>
    <scope>NUCLEOTIDE SEQUENCE [LARGE SCALE GENOMIC DNA]</scope>
    <source>
        <strain evidence="9 10">DSM 24956</strain>
    </source>
</reference>
<evidence type="ECO:0000256" key="4">
    <source>
        <dbReference type="ARBA" id="ARBA00022448"/>
    </source>
</evidence>
<dbReference type="RefSeq" id="WP_090119016.1">
    <property type="nucleotide sequence ID" value="NZ_FNNJ01000001.1"/>
</dbReference>
<dbReference type="GO" id="GO:0045259">
    <property type="term" value="C:proton-transporting ATP synthase complex"/>
    <property type="evidence" value="ECO:0007669"/>
    <property type="project" value="UniProtKB-KW"/>
</dbReference>
<gene>
    <name evidence="9" type="ORF">SAMN05444411_101311</name>
</gene>
<keyword evidence="4" id="KW-0813">Transport</keyword>
<dbReference type="InterPro" id="IPR001469">
    <property type="entry name" value="ATP_synth_F1_dsu/esu"/>
</dbReference>
<keyword evidence="6" id="KW-0472">Membrane</keyword>
<dbReference type="STRING" id="762486.SAMN05444411_101311"/>
<dbReference type="OrthoDB" id="5294255at2"/>
<dbReference type="SUPFAM" id="SSF51344">
    <property type="entry name" value="Epsilon subunit of F1F0-ATP synthase N-terminal domain"/>
    <property type="match status" value="1"/>
</dbReference>
<evidence type="ECO:0000256" key="5">
    <source>
        <dbReference type="ARBA" id="ARBA00023065"/>
    </source>
</evidence>
<evidence type="ECO:0000256" key="6">
    <source>
        <dbReference type="ARBA" id="ARBA00023136"/>
    </source>
</evidence>
<evidence type="ECO:0000256" key="1">
    <source>
        <dbReference type="ARBA" id="ARBA00003543"/>
    </source>
</evidence>
<dbReference type="InterPro" id="IPR020546">
    <property type="entry name" value="ATP_synth_F1_dsu/esu_N"/>
</dbReference>
<comment type="function">
    <text evidence="1">Produces ATP from ADP in the presence of a proton gradient across the membrane.</text>
</comment>
<evidence type="ECO:0000256" key="2">
    <source>
        <dbReference type="ARBA" id="ARBA00004184"/>
    </source>
</evidence>
<sequence length="92" mass="10241">MILEIVTPEATLLNSEVESVLVPGINGEFQMLNNHAPIVSLLVEGTIRIKGSDLKIEKEFKSKFTENKDEFTLPIKSGTIEMKENKVIILAD</sequence>
<dbReference type="EMBL" id="FNNJ01000001">
    <property type="protein sequence ID" value="SDW22351.1"/>
    <property type="molecule type" value="Genomic_DNA"/>
</dbReference>
<keyword evidence="5" id="KW-0406">Ion transport</keyword>
<feature type="domain" description="ATP synthase F1 complex delta/epsilon subunit N-terminal" evidence="8">
    <location>
        <begin position="2"/>
        <end position="92"/>
    </location>
</feature>
<dbReference type="Proteomes" id="UP000199595">
    <property type="component" value="Unassembled WGS sequence"/>
</dbReference>
<dbReference type="Pfam" id="PF02823">
    <property type="entry name" value="ATP-synt_DE_N"/>
    <property type="match status" value="1"/>
</dbReference>
<dbReference type="InterPro" id="IPR036771">
    <property type="entry name" value="ATPsynth_dsu/esu_N"/>
</dbReference>
<evidence type="ECO:0000256" key="7">
    <source>
        <dbReference type="ARBA" id="ARBA00023196"/>
    </source>
</evidence>
<name>A0A1H2RSF4_9FLAO</name>
<accession>A0A1H2RSF4</accession>
<protein>
    <submittedName>
        <fullName evidence="9">F-type H+-transporting ATPase subunit epsilon</fullName>
    </submittedName>
</protein>
<comment type="subcellular location">
    <subcellularLocation>
        <location evidence="2">Endomembrane system</location>
        <topology evidence="2">Peripheral membrane protein</topology>
    </subcellularLocation>
</comment>
<evidence type="ECO:0000259" key="8">
    <source>
        <dbReference type="Pfam" id="PF02823"/>
    </source>
</evidence>
<organism evidence="9 10">
    <name type="scientific">Lutibacter oricola</name>
    <dbReference type="NCBI Taxonomy" id="762486"/>
    <lineage>
        <taxon>Bacteria</taxon>
        <taxon>Pseudomonadati</taxon>
        <taxon>Bacteroidota</taxon>
        <taxon>Flavobacteriia</taxon>
        <taxon>Flavobacteriales</taxon>
        <taxon>Flavobacteriaceae</taxon>
        <taxon>Lutibacter</taxon>
    </lineage>
</organism>